<gene>
    <name evidence="5" type="primary">LOC110302645</name>
</gene>
<dbReference type="InterPro" id="IPR007149">
    <property type="entry name" value="Leo1"/>
</dbReference>
<dbReference type="GO" id="GO:0006368">
    <property type="term" value="P:transcription elongation by RNA polymerase II"/>
    <property type="evidence" value="ECO:0007669"/>
    <property type="project" value="InterPro"/>
</dbReference>
<sequence>MDLFGDIDDISSESDEDQQAPTPRQPVTCVCHSQSTAGTFGVSWKQQLERRVFETRVKIAVPSINSDLGNELYFVKLPRFLRIDPKPFDPQYYEDEFEDENVLCEEDKARLKLKVENTIRWRICRDQEGFKTKESNARIVKWSDGSMSLHLGKEVYDIYKTPLQDNRNHLFIREDTGLRGQAIFQSRLTFRPYCTDRATYKKMTLSFGNRSSKTQIRILPMADHDPEWLCPDLIKMQKKELRVSTPRKVRLRRKSRMQRQKQQQRPGRSSTIQKPNHVVEEEVEEEDEEGKASSEVTTKSRYQGAAKKNQAMSSSDCNHEGPGEEKARGLLKAKRFRSDRGDKPSRRRQRRKRRAEL</sequence>
<evidence type="ECO:0000313" key="4">
    <source>
        <dbReference type="Proteomes" id="UP000515126"/>
    </source>
</evidence>
<dbReference type="GeneID" id="110302645"/>
<dbReference type="Pfam" id="PF04004">
    <property type="entry name" value="Leo1"/>
    <property type="match status" value="1"/>
</dbReference>
<dbReference type="KEGG" id="mcal:110302645"/>
<feature type="compositionally biased region" description="Basic residues" evidence="3">
    <location>
        <begin position="345"/>
        <end position="357"/>
    </location>
</feature>
<dbReference type="Proteomes" id="UP000515126">
    <property type="component" value="Chromosome 9"/>
</dbReference>
<accession>A0A6P5QFI0</accession>
<name>A0A6P5QFI0_MUSCR</name>
<organism evidence="4 5">
    <name type="scientific">Mus caroli</name>
    <name type="common">Ryukyu mouse</name>
    <name type="synonym">Ricefield mouse</name>
    <dbReference type="NCBI Taxonomy" id="10089"/>
    <lineage>
        <taxon>Eukaryota</taxon>
        <taxon>Metazoa</taxon>
        <taxon>Chordata</taxon>
        <taxon>Craniata</taxon>
        <taxon>Vertebrata</taxon>
        <taxon>Euteleostomi</taxon>
        <taxon>Mammalia</taxon>
        <taxon>Eutheria</taxon>
        <taxon>Euarchontoglires</taxon>
        <taxon>Glires</taxon>
        <taxon>Rodentia</taxon>
        <taxon>Myomorpha</taxon>
        <taxon>Muroidea</taxon>
        <taxon>Muridae</taxon>
        <taxon>Murinae</taxon>
        <taxon>Mus</taxon>
        <taxon>Mus</taxon>
    </lineage>
</organism>
<protein>
    <recommendedName>
        <fullName evidence="2">RNA polymerase-associated protein LEO1</fullName>
    </recommendedName>
</protein>
<dbReference type="GO" id="GO:0032968">
    <property type="term" value="P:positive regulation of transcription elongation by RNA polymerase II"/>
    <property type="evidence" value="ECO:0007669"/>
    <property type="project" value="TreeGrafter"/>
</dbReference>
<dbReference type="RefSeq" id="XP_021029099.2">
    <property type="nucleotide sequence ID" value="XM_021173440.2"/>
</dbReference>
<proteinExistence type="inferred from homology"/>
<dbReference type="GO" id="GO:0016593">
    <property type="term" value="C:Cdc73/Paf1 complex"/>
    <property type="evidence" value="ECO:0007669"/>
    <property type="project" value="InterPro"/>
</dbReference>
<evidence type="ECO:0000256" key="2">
    <source>
        <dbReference type="ARBA" id="ARBA00019689"/>
    </source>
</evidence>
<dbReference type="PANTHER" id="PTHR23146">
    <property type="entry name" value="LEO1 PROTEIN"/>
    <property type="match status" value="1"/>
</dbReference>
<feature type="compositionally biased region" description="Acidic residues" evidence="3">
    <location>
        <begin position="1"/>
        <end position="18"/>
    </location>
</feature>
<feature type="compositionally biased region" description="Basic and acidic residues" evidence="3">
    <location>
        <begin position="317"/>
        <end position="328"/>
    </location>
</feature>
<comment type="similarity">
    <text evidence="1">Belongs to the LEO1 family.</text>
</comment>
<dbReference type="AlphaFoldDB" id="A0A6P5QFI0"/>
<feature type="compositionally biased region" description="Low complexity" evidence="3">
    <location>
        <begin position="260"/>
        <end position="270"/>
    </location>
</feature>
<evidence type="ECO:0000256" key="1">
    <source>
        <dbReference type="ARBA" id="ARBA00010903"/>
    </source>
</evidence>
<dbReference type="GO" id="GO:1990269">
    <property type="term" value="F:RNA polymerase II C-terminal domain phosphoserine binding"/>
    <property type="evidence" value="ECO:0007669"/>
    <property type="project" value="TreeGrafter"/>
</dbReference>
<feature type="region of interest" description="Disordered" evidence="3">
    <location>
        <begin position="240"/>
        <end position="357"/>
    </location>
</feature>
<feature type="compositionally biased region" description="Basic residues" evidence="3">
    <location>
        <begin position="245"/>
        <end position="259"/>
    </location>
</feature>
<keyword evidence="4" id="KW-1185">Reference proteome</keyword>
<reference evidence="5" key="1">
    <citation type="submission" date="2025-08" db="UniProtKB">
        <authorList>
            <consortium name="RefSeq"/>
        </authorList>
    </citation>
    <scope>IDENTIFICATION</scope>
</reference>
<evidence type="ECO:0000256" key="3">
    <source>
        <dbReference type="SAM" id="MobiDB-lite"/>
    </source>
</evidence>
<dbReference type="PANTHER" id="PTHR23146:SF0">
    <property type="entry name" value="RNA POLYMERASE-ASSOCIATED PROTEIN LEO1"/>
    <property type="match status" value="1"/>
</dbReference>
<evidence type="ECO:0000313" key="5">
    <source>
        <dbReference type="RefSeq" id="XP_021029099.2"/>
    </source>
</evidence>
<feature type="region of interest" description="Disordered" evidence="3">
    <location>
        <begin position="1"/>
        <end position="26"/>
    </location>
</feature>